<sequence length="153" mass="16425">MRAFGTEGSGPGPLLCWWCQTRRWAQSWAPQAELDPLPSAAPLLAPDAGAVTRLPIYLPAVSMEGSSSSECGFTPLSNLGELASRMAGLWLYTPWYLRCAFGARAVGWWWSRPRAPMAPQAWLMMGDPVTASGHGAAAAKSPQAIHKLPVSFA</sequence>
<dbReference type="Proteomes" id="UP000296049">
    <property type="component" value="Unassembled WGS sequence"/>
</dbReference>
<dbReference type="EMBL" id="KB743210">
    <property type="protein sequence ID" value="EOB00315.1"/>
    <property type="molecule type" value="Genomic_DNA"/>
</dbReference>
<dbReference type="AlphaFoldDB" id="R0LFG7"/>
<reference evidence="2" key="1">
    <citation type="journal article" date="2013" name="Nat. Genet.">
        <title>The duck genome and transcriptome provide insight into an avian influenza virus reservoir species.</title>
        <authorList>
            <person name="Huang Y."/>
            <person name="Li Y."/>
            <person name="Burt D.W."/>
            <person name="Chen H."/>
            <person name="Zhang Y."/>
            <person name="Qian W."/>
            <person name="Kim H."/>
            <person name="Gan S."/>
            <person name="Zhao Y."/>
            <person name="Li J."/>
            <person name="Yi K."/>
            <person name="Feng H."/>
            <person name="Zhu P."/>
            <person name="Li B."/>
            <person name="Liu Q."/>
            <person name="Fairley S."/>
            <person name="Magor K.E."/>
            <person name="Du Z."/>
            <person name="Hu X."/>
            <person name="Goodman L."/>
            <person name="Tafer H."/>
            <person name="Vignal A."/>
            <person name="Lee T."/>
            <person name="Kim K.W."/>
            <person name="Sheng Z."/>
            <person name="An Y."/>
            <person name="Searle S."/>
            <person name="Herrero J."/>
            <person name="Groenen M.A."/>
            <person name="Crooijmans R.P."/>
            <person name="Faraut T."/>
            <person name="Cai Q."/>
            <person name="Webster R.G."/>
            <person name="Aldridge J.R."/>
            <person name="Warren W.C."/>
            <person name="Bartschat S."/>
            <person name="Kehr S."/>
            <person name="Marz M."/>
            <person name="Stadler P.F."/>
            <person name="Smith J."/>
            <person name="Kraus R.H."/>
            <person name="Zhao Y."/>
            <person name="Ren L."/>
            <person name="Fei J."/>
            <person name="Morisson M."/>
            <person name="Kaiser P."/>
            <person name="Griffin D.K."/>
            <person name="Rao M."/>
            <person name="Pitel F."/>
            <person name="Wang J."/>
            <person name="Li N."/>
        </authorList>
    </citation>
    <scope>NUCLEOTIDE SEQUENCE [LARGE SCALE GENOMIC DNA]</scope>
</reference>
<name>R0LFG7_ANAPL</name>
<gene>
    <name evidence="1" type="ORF">Anapl_09307</name>
</gene>
<keyword evidence="2" id="KW-1185">Reference proteome</keyword>
<evidence type="ECO:0000313" key="2">
    <source>
        <dbReference type="Proteomes" id="UP000296049"/>
    </source>
</evidence>
<accession>R0LFG7</accession>
<protein>
    <submittedName>
        <fullName evidence="1">Uncharacterized protein</fullName>
    </submittedName>
</protein>
<proteinExistence type="predicted"/>
<evidence type="ECO:0000313" key="1">
    <source>
        <dbReference type="EMBL" id="EOB00315.1"/>
    </source>
</evidence>
<organism evidence="1 2">
    <name type="scientific">Anas platyrhynchos</name>
    <name type="common">Mallard</name>
    <name type="synonym">Anas boschas</name>
    <dbReference type="NCBI Taxonomy" id="8839"/>
    <lineage>
        <taxon>Eukaryota</taxon>
        <taxon>Metazoa</taxon>
        <taxon>Chordata</taxon>
        <taxon>Craniata</taxon>
        <taxon>Vertebrata</taxon>
        <taxon>Euteleostomi</taxon>
        <taxon>Archelosauria</taxon>
        <taxon>Archosauria</taxon>
        <taxon>Dinosauria</taxon>
        <taxon>Saurischia</taxon>
        <taxon>Theropoda</taxon>
        <taxon>Coelurosauria</taxon>
        <taxon>Aves</taxon>
        <taxon>Neognathae</taxon>
        <taxon>Galloanserae</taxon>
        <taxon>Anseriformes</taxon>
        <taxon>Anatidae</taxon>
        <taxon>Anatinae</taxon>
        <taxon>Anas</taxon>
    </lineage>
</organism>